<name>A0AAW2YGM8_9LAMI</name>
<gene>
    <name evidence="2" type="ORF">Slati_0372100</name>
</gene>
<proteinExistence type="predicted"/>
<feature type="transmembrane region" description="Helical" evidence="1">
    <location>
        <begin position="49"/>
        <end position="70"/>
    </location>
</feature>
<accession>A0AAW2YGM8</accession>
<keyword evidence="1" id="KW-0812">Transmembrane</keyword>
<keyword evidence="1" id="KW-0472">Membrane</keyword>
<feature type="transmembrane region" description="Helical" evidence="1">
    <location>
        <begin position="77"/>
        <end position="100"/>
    </location>
</feature>
<dbReference type="AlphaFoldDB" id="A0AAW2YGM8"/>
<dbReference type="EMBL" id="JACGWN010000001">
    <property type="protein sequence ID" value="KAL0464845.1"/>
    <property type="molecule type" value="Genomic_DNA"/>
</dbReference>
<reference evidence="2" key="2">
    <citation type="journal article" date="2024" name="Plant">
        <title>Genomic evolution and insights into agronomic trait innovations of Sesamum species.</title>
        <authorList>
            <person name="Miao H."/>
            <person name="Wang L."/>
            <person name="Qu L."/>
            <person name="Liu H."/>
            <person name="Sun Y."/>
            <person name="Le M."/>
            <person name="Wang Q."/>
            <person name="Wei S."/>
            <person name="Zheng Y."/>
            <person name="Lin W."/>
            <person name="Duan Y."/>
            <person name="Cao H."/>
            <person name="Xiong S."/>
            <person name="Wang X."/>
            <person name="Wei L."/>
            <person name="Li C."/>
            <person name="Ma Q."/>
            <person name="Ju M."/>
            <person name="Zhao R."/>
            <person name="Li G."/>
            <person name="Mu C."/>
            <person name="Tian Q."/>
            <person name="Mei H."/>
            <person name="Zhang T."/>
            <person name="Gao T."/>
            <person name="Zhang H."/>
        </authorList>
    </citation>
    <scope>NUCLEOTIDE SEQUENCE</scope>
    <source>
        <strain evidence="2">KEN1</strain>
    </source>
</reference>
<evidence type="ECO:0000256" key="1">
    <source>
        <dbReference type="SAM" id="Phobius"/>
    </source>
</evidence>
<comment type="caution">
    <text evidence="2">The sequence shown here is derived from an EMBL/GenBank/DDBJ whole genome shotgun (WGS) entry which is preliminary data.</text>
</comment>
<keyword evidence="1" id="KW-1133">Transmembrane helix</keyword>
<protein>
    <submittedName>
        <fullName evidence="2">Uncharacterized protein</fullName>
    </submittedName>
</protein>
<sequence>MRSGSLPRCGAHSSMCSSEDSTACTAALCREMLCQAPVPARVFSPPPSWVLLSLVLPWLPLPSLPLLSLVLPWRPPLFFGSSFLSSSFFGSSFLGSSFFASSFFSGSLAGPTEMMSAGQFFLRNLLTTVTGSTVPITVSFFPFKSMEISSIPTTQRP</sequence>
<organism evidence="2">
    <name type="scientific">Sesamum latifolium</name>
    <dbReference type="NCBI Taxonomy" id="2727402"/>
    <lineage>
        <taxon>Eukaryota</taxon>
        <taxon>Viridiplantae</taxon>
        <taxon>Streptophyta</taxon>
        <taxon>Embryophyta</taxon>
        <taxon>Tracheophyta</taxon>
        <taxon>Spermatophyta</taxon>
        <taxon>Magnoliopsida</taxon>
        <taxon>eudicotyledons</taxon>
        <taxon>Gunneridae</taxon>
        <taxon>Pentapetalae</taxon>
        <taxon>asterids</taxon>
        <taxon>lamiids</taxon>
        <taxon>Lamiales</taxon>
        <taxon>Pedaliaceae</taxon>
        <taxon>Sesamum</taxon>
    </lineage>
</organism>
<feature type="transmembrane region" description="Helical" evidence="1">
    <location>
        <begin position="120"/>
        <end position="141"/>
    </location>
</feature>
<evidence type="ECO:0000313" key="2">
    <source>
        <dbReference type="EMBL" id="KAL0464845.1"/>
    </source>
</evidence>
<reference evidence="2" key="1">
    <citation type="submission" date="2020-06" db="EMBL/GenBank/DDBJ databases">
        <authorList>
            <person name="Li T."/>
            <person name="Hu X."/>
            <person name="Zhang T."/>
            <person name="Song X."/>
            <person name="Zhang H."/>
            <person name="Dai N."/>
            <person name="Sheng W."/>
            <person name="Hou X."/>
            <person name="Wei L."/>
        </authorList>
    </citation>
    <scope>NUCLEOTIDE SEQUENCE</scope>
    <source>
        <strain evidence="2">KEN1</strain>
        <tissue evidence="2">Leaf</tissue>
    </source>
</reference>